<feature type="region of interest" description="Disordered" evidence="1">
    <location>
        <begin position="671"/>
        <end position="854"/>
    </location>
</feature>
<dbReference type="OrthoDB" id="9812498at2"/>
<organism evidence="3 4">
    <name type="scientific">Emticicia agri</name>
    <dbReference type="NCBI Taxonomy" id="2492393"/>
    <lineage>
        <taxon>Bacteria</taxon>
        <taxon>Pseudomonadati</taxon>
        <taxon>Bacteroidota</taxon>
        <taxon>Cytophagia</taxon>
        <taxon>Cytophagales</taxon>
        <taxon>Leadbetterellaceae</taxon>
        <taxon>Emticicia</taxon>
    </lineage>
</organism>
<dbReference type="PANTHER" id="PTHR45615">
    <property type="entry name" value="MYOSIN HEAVY CHAIN, NON-MUSCLE"/>
    <property type="match status" value="1"/>
</dbReference>
<protein>
    <submittedName>
        <fullName evidence="3">ATPase</fullName>
    </submittedName>
</protein>
<proteinExistence type="predicted"/>
<accession>A0A4Q5M092</accession>
<evidence type="ECO:0000256" key="1">
    <source>
        <dbReference type="SAM" id="MobiDB-lite"/>
    </source>
</evidence>
<gene>
    <name evidence="3" type="ORF">EWM59_10760</name>
</gene>
<keyword evidence="2" id="KW-0812">Transmembrane</keyword>
<feature type="compositionally biased region" description="Basic and acidic residues" evidence="1">
    <location>
        <begin position="671"/>
        <end position="826"/>
    </location>
</feature>
<evidence type="ECO:0000313" key="3">
    <source>
        <dbReference type="EMBL" id="RYU95584.1"/>
    </source>
</evidence>
<keyword evidence="4" id="KW-1185">Reference proteome</keyword>
<dbReference type="RefSeq" id="WP_130020977.1">
    <property type="nucleotide sequence ID" value="NZ_SEWF01000013.1"/>
</dbReference>
<comment type="caution">
    <text evidence="3">The sequence shown here is derived from an EMBL/GenBank/DDBJ whole genome shotgun (WGS) entry which is preliminary data.</text>
</comment>
<feature type="compositionally biased region" description="Polar residues" evidence="1">
    <location>
        <begin position="1127"/>
        <end position="1138"/>
    </location>
</feature>
<feature type="transmembrane region" description="Helical" evidence="2">
    <location>
        <begin position="23"/>
        <end position="42"/>
    </location>
</feature>
<feature type="transmembrane region" description="Helical" evidence="2">
    <location>
        <begin position="54"/>
        <end position="76"/>
    </location>
</feature>
<dbReference type="AlphaFoldDB" id="A0A4Q5M092"/>
<sequence>MSSSVKALFEKIDEYKRQYYKNLLIKGSLFTLALLLSSFLLLNTIEYFGRFSSVIRGTLLFAFIGVVLYSLVFWVIKPILYLLHFNEPLTYEKAANEIGKFFPEVGDRLLNTLQLAQFSEKENALLQASINQKSQDLKFVRFADAIKFSENKKYLKYAIPPLVLVLLIAAVSPKFFKNSTERIVYFQKDFAEEAPFKFQITNEELKAVKNEDFILNLKLIGNAVPEAVYLVANDRKFKMNSADNKTYSFTFSKVQNAVDFHFLASGFTSNAFELELISRPNLLSFDVGLNYPSYLNKANEAFNNVGNLVVPEGTTVQWNFKAVNTDSLYLSFDNEGKVLAKDGFGDNFSYAKRLKNSSSYQIHLKNEFSSNRENVDFYINVIPDRYPQILLEQLKDSTLFNYIVLGGNITDDYGLSQFKLFYKAIRDNNQNQPFASADVAFNRSQVSQSFYYQMPLADLQLNPGDKVEYYLQLWDNDGVNGSKSTKTPTMTLALPSARMYDAEIEKATEKTEDMLEKLNEKSKKLKTELNNIENRLKSKKDLDFQEKKQLEELIRKRDELNNELKTLQEQFDQMQEKANRFQQQSPELQEKMQQLKKLMNELMNDETNKMYEELKKLLDKDMDEKTIEQLEKLKNKERNMDKEIDRTLKLFKQLQLQQKVEKTAKELEKLAEKQDKLGDETQKQEQLNKEKEKDPANKDKEQEKEKEQAGKEKDKSDENKDQNKDGKKDDSKDGKKDESKDGKKEDSKDGKKDDSKDNKDQNQEGNKEKSDELKKEQEKLTKEFEEMKEKMKDIEQLSKDLKKDLDPQKEDQEEISKEQKNAEKQLDQNQKNSASKSQKKAANKMKQMAQQMSESMQSQEMKEMDEDIDALRAILENLVKLSFDQEGLMKDFRNMTVSDPRFVKLSQDQLKLQDDAKIIEDSLYSLAKRVLQIQSFITKEVTSMRNSMDESVKFIKERKLNVASAKQQFAMTSINNLALMLSDTFNQMQQMMANAMPGSGKKGKKGKKPSEMPLGEMQQKLNEGMEKMGQGNKSGRQMSEEAARLAQEQAKLRKMIQQLQEDLKGTEAGKKLGNELKELEKKMDENETDLVNKRVNPELMKRTKELQTRLLEAEKAIKQQEEDPTRQSRTAQQFNRQAPPSMEKFLQEKVKQVELIRTVPPNYTPFYKKQTDNYFRKIK</sequence>
<name>A0A4Q5M092_9BACT</name>
<evidence type="ECO:0000313" key="4">
    <source>
        <dbReference type="Proteomes" id="UP000293162"/>
    </source>
</evidence>
<keyword evidence="2" id="KW-0472">Membrane</keyword>
<dbReference type="Proteomes" id="UP000293162">
    <property type="component" value="Unassembled WGS sequence"/>
</dbReference>
<dbReference type="EMBL" id="SEWF01000013">
    <property type="protein sequence ID" value="RYU95584.1"/>
    <property type="molecule type" value="Genomic_DNA"/>
</dbReference>
<keyword evidence="2" id="KW-1133">Transmembrane helix</keyword>
<feature type="compositionally biased region" description="Basic and acidic residues" evidence="1">
    <location>
        <begin position="1117"/>
        <end position="1126"/>
    </location>
</feature>
<feature type="region of interest" description="Disordered" evidence="1">
    <location>
        <begin position="1117"/>
        <end position="1141"/>
    </location>
</feature>
<reference evidence="3 4" key="1">
    <citation type="submission" date="2019-02" db="EMBL/GenBank/DDBJ databases">
        <title>Bacterial novel species Emticicia sp. 17J42-9 isolated from soil.</title>
        <authorList>
            <person name="Jung H.-Y."/>
        </authorList>
    </citation>
    <scope>NUCLEOTIDE SEQUENCE [LARGE SCALE GENOMIC DNA]</scope>
    <source>
        <strain evidence="3 4">17J42-9</strain>
    </source>
</reference>
<feature type="transmembrane region" description="Helical" evidence="2">
    <location>
        <begin position="157"/>
        <end position="176"/>
    </location>
</feature>
<dbReference type="PANTHER" id="PTHR45615:SF63">
    <property type="entry name" value="CHROMOSOME UNDETERMINED SCAFFOLD_10, WHOLE GENOME SHOTGUN SEQUENCE"/>
    <property type="match status" value="1"/>
</dbReference>
<feature type="compositionally biased region" description="Low complexity" evidence="1">
    <location>
        <begin position="844"/>
        <end position="854"/>
    </location>
</feature>
<evidence type="ECO:0000256" key="2">
    <source>
        <dbReference type="SAM" id="Phobius"/>
    </source>
</evidence>